<accession>A0ABW8JTE0</accession>
<proteinExistence type="predicted"/>
<dbReference type="Proteomes" id="UP001620460">
    <property type="component" value="Unassembled WGS sequence"/>
</dbReference>
<dbReference type="InterPro" id="IPR036457">
    <property type="entry name" value="PPM-type-like_dom_sf"/>
</dbReference>
<reference evidence="1 2" key="1">
    <citation type="submission" date="2020-10" db="EMBL/GenBank/DDBJ databases">
        <title>Phylogeny of dyella-like bacteria.</title>
        <authorList>
            <person name="Fu J."/>
        </authorList>
    </citation>
    <scope>NUCLEOTIDE SEQUENCE [LARGE SCALE GENOMIC DNA]</scope>
    <source>
        <strain evidence="1 2">Gsoil3046</strain>
    </source>
</reference>
<evidence type="ECO:0008006" key="3">
    <source>
        <dbReference type="Google" id="ProtNLM"/>
    </source>
</evidence>
<comment type="caution">
    <text evidence="1">The sequence shown here is derived from an EMBL/GenBank/DDBJ whole genome shotgun (WGS) entry which is preliminary data.</text>
</comment>
<evidence type="ECO:0000313" key="1">
    <source>
        <dbReference type="EMBL" id="MFK2902990.1"/>
    </source>
</evidence>
<keyword evidence="2" id="KW-1185">Reference proteome</keyword>
<protein>
    <recommendedName>
        <fullName evidence="3">Protein phosphatase 2C domain-containing protein</fullName>
    </recommendedName>
</protein>
<evidence type="ECO:0000313" key="2">
    <source>
        <dbReference type="Proteomes" id="UP001620460"/>
    </source>
</evidence>
<sequence length="239" mass="26104">MDILFQGSVGKHLDRPEDNEDAFFVAGDTGRIVLSDGASESYDGKNWARLLTEALAEAAPSQELLNACQATFGELHDQASMSWSKAAAFERGSFATALIAQEDLAEQTVTIQCVGDSCAVLTDGARLLETLPYQASEQFEGKPTLFSTLPQHNLNLLDSGAFEVPEVVWSYAETRPLFLLCMTDALGAWLLRNMEAGNSAALETLLAVRSNEELAELVEREREAKNMRRDDSTLVIALL</sequence>
<dbReference type="EMBL" id="JADIKM010000001">
    <property type="protein sequence ID" value="MFK2902990.1"/>
    <property type="molecule type" value="Genomic_DNA"/>
</dbReference>
<name>A0ABW8JTE0_9GAMM</name>
<gene>
    <name evidence="1" type="ORF">ISP17_03375</name>
</gene>
<dbReference type="SUPFAM" id="SSF81606">
    <property type="entry name" value="PP2C-like"/>
    <property type="match status" value="1"/>
</dbReference>
<organism evidence="1 2">
    <name type="scientific">Dyella ginsengisoli</name>
    <dbReference type="NCBI Taxonomy" id="363848"/>
    <lineage>
        <taxon>Bacteria</taxon>
        <taxon>Pseudomonadati</taxon>
        <taxon>Pseudomonadota</taxon>
        <taxon>Gammaproteobacteria</taxon>
        <taxon>Lysobacterales</taxon>
        <taxon>Rhodanobacteraceae</taxon>
        <taxon>Dyella</taxon>
    </lineage>
</organism>
<dbReference type="Gene3D" id="3.60.40.10">
    <property type="entry name" value="PPM-type phosphatase domain"/>
    <property type="match status" value="1"/>
</dbReference>
<dbReference type="RefSeq" id="WP_404630103.1">
    <property type="nucleotide sequence ID" value="NZ_JADIKM010000001.1"/>
</dbReference>